<proteinExistence type="predicted"/>
<dbReference type="GO" id="GO:0008360">
    <property type="term" value="P:regulation of cell shape"/>
    <property type="evidence" value="ECO:0007669"/>
    <property type="project" value="UniProtKB-UniRule"/>
</dbReference>
<name>A0A5A5TB13_9CHLR</name>
<dbReference type="AlphaFoldDB" id="A0A5A5TB13"/>
<feature type="region of interest" description="Disordered" evidence="7">
    <location>
        <begin position="80"/>
        <end position="115"/>
    </location>
</feature>
<dbReference type="Proteomes" id="UP000322530">
    <property type="component" value="Unassembled WGS sequence"/>
</dbReference>
<keyword evidence="2" id="KW-0808">Transferase</keyword>
<feature type="compositionally biased region" description="Polar residues" evidence="7">
    <location>
        <begin position="85"/>
        <end position="102"/>
    </location>
</feature>
<dbReference type="PANTHER" id="PTHR30582">
    <property type="entry name" value="L,D-TRANSPEPTIDASE"/>
    <property type="match status" value="1"/>
</dbReference>
<dbReference type="InterPro" id="IPR038063">
    <property type="entry name" value="Transpep_catalytic_dom"/>
</dbReference>
<dbReference type="UniPathway" id="UPA00219"/>
<evidence type="ECO:0000256" key="1">
    <source>
        <dbReference type="ARBA" id="ARBA00004752"/>
    </source>
</evidence>
<dbReference type="GO" id="GO:0071555">
    <property type="term" value="P:cell wall organization"/>
    <property type="evidence" value="ECO:0007669"/>
    <property type="project" value="UniProtKB-UniRule"/>
</dbReference>
<dbReference type="Pfam" id="PF03734">
    <property type="entry name" value="YkuD"/>
    <property type="match status" value="1"/>
</dbReference>
<evidence type="ECO:0000256" key="5">
    <source>
        <dbReference type="ARBA" id="ARBA00023316"/>
    </source>
</evidence>
<feature type="domain" description="L,D-TPase catalytic" evidence="8">
    <location>
        <begin position="124"/>
        <end position="259"/>
    </location>
</feature>
<evidence type="ECO:0000256" key="3">
    <source>
        <dbReference type="ARBA" id="ARBA00022960"/>
    </source>
</evidence>
<dbReference type="GO" id="GO:0005576">
    <property type="term" value="C:extracellular region"/>
    <property type="evidence" value="ECO:0007669"/>
    <property type="project" value="TreeGrafter"/>
</dbReference>
<comment type="caution">
    <text evidence="9">The sequence shown here is derived from an EMBL/GenBank/DDBJ whole genome shotgun (WGS) entry which is preliminary data.</text>
</comment>
<evidence type="ECO:0000313" key="9">
    <source>
        <dbReference type="EMBL" id="GCF08435.1"/>
    </source>
</evidence>
<keyword evidence="5 6" id="KW-0961">Cell wall biogenesis/degradation</keyword>
<organism evidence="9 10">
    <name type="scientific">Dictyobacter arantiisoli</name>
    <dbReference type="NCBI Taxonomy" id="2014874"/>
    <lineage>
        <taxon>Bacteria</taxon>
        <taxon>Bacillati</taxon>
        <taxon>Chloroflexota</taxon>
        <taxon>Ktedonobacteria</taxon>
        <taxon>Ktedonobacterales</taxon>
        <taxon>Dictyobacteraceae</taxon>
        <taxon>Dictyobacter</taxon>
    </lineage>
</organism>
<keyword evidence="4 6" id="KW-0573">Peptidoglycan synthesis</keyword>
<comment type="pathway">
    <text evidence="1 6">Cell wall biogenesis; peptidoglycan biosynthesis.</text>
</comment>
<evidence type="ECO:0000259" key="8">
    <source>
        <dbReference type="PROSITE" id="PS52029"/>
    </source>
</evidence>
<feature type="active site" description="Nucleophile" evidence="6">
    <location>
        <position position="235"/>
    </location>
</feature>
<dbReference type="Gene3D" id="2.40.440.10">
    <property type="entry name" value="L,D-transpeptidase catalytic domain-like"/>
    <property type="match status" value="1"/>
</dbReference>
<evidence type="ECO:0000313" key="10">
    <source>
        <dbReference type="Proteomes" id="UP000322530"/>
    </source>
</evidence>
<accession>A0A5A5TB13</accession>
<dbReference type="InterPro" id="IPR005490">
    <property type="entry name" value="LD_TPept_cat_dom"/>
</dbReference>
<dbReference type="GO" id="GO:0016740">
    <property type="term" value="F:transferase activity"/>
    <property type="evidence" value="ECO:0007669"/>
    <property type="project" value="UniProtKB-KW"/>
</dbReference>
<evidence type="ECO:0000256" key="6">
    <source>
        <dbReference type="PROSITE-ProRule" id="PRU01373"/>
    </source>
</evidence>
<evidence type="ECO:0000256" key="7">
    <source>
        <dbReference type="SAM" id="MobiDB-lite"/>
    </source>
</evidence>
<protein>
    <recommendedName>
        <fullName evidence="8">L,D-TPase catalytic domain-containing protein</fullName>
    </recommendedName>
</protein>
<dbReference type="RefSeq" id="WP_172632017.1">
    <property type="nucleotide sequence ID" value="NZ_BIXY01000024.1"/>
</dbReference>
<sequence>MRQRVKTLFMWSVLILMLMAAVSGVGSISLQHQAAPAALLQPYHSIAQSRTQAPRQSQRMLARVADNTSGHMQMIKQAIEDSRLGKNQRTPVATATPATSENQAQQQQQDLTIPPDALPTDAVKFILINITNQWMYVYQDGAQIANTPITTGRPGLDTPIGTFHIFNKASPTTFVSMWPPGSPNYFAPTYINFALEFLNPGYFIHDSLWRNVYGPGSNTPHYVAGYGTESGSHGCVNVPYSTMSWLYNWADIGTTVQLSY</sequence>
<evidence type="ECO:0000256" key="2">
    <source>
        <dbReference type="ARBA" id="ARBA00022679"/>
    </source>
</evidence>
<dbReference type="GO" id="GO:0071972">
    <property type="term" value="F:peptidoglycan L,D-transpeptidase activity"/>
    <property type="evidence" value="ECO:0007669"/>
    <property type="project" value="TreeGrafter"/>
</dbReference>
<reference evidence="9 10" key="1">
    <citation type="submission" date="2019-01" db="EMBL/GenBank/DDBJ databases">
        <title>Draft genome sequence of Dictyobacter sp. Uno17.</title>
        <authorList>
            <person name="Wang C.M."/>
            <person name="Zheng Y."/>
            <person name="Sakai Y."/>
            <person name="Abe K."/>
            <person name="Yokota A."/>
            <person name="Yabe S."/>
        </authorList>
    </citation>
    <scope>NUCLEOTIDE SEQUENCE [LARGE SCALE GENOMIC DNA]</scope>
    <source>
        <strain evidence="9 10">Uno17</strain>
    </source>
</reference>
<dbReference type="SUPFAM" id="SSF141523">
    <property type="entry name" value="L,D-transpeptidase catalytic domain-like"/>
    <property type="match status" value="1"/>
</dbReference>
<dbReference type="GO" id="GO:0018104">
    <property type="term" value="P:peptidoglycan-protein cross-linking"/>
    <property type="evidence" value="ECO:0007669"/>
    <property type="project" value="TreeGrafter"/>
</dbReference>
<dbReference type="EMBL" id="BIXY01000024">
    <property type="protein sequence ID" value="GCF08435.1"/>
    <property type="molecule type" value="Genomic_DNA"/>
</dbReference>
<dbReference type="CDD" id="cd16913">
    <property type="entry name" value="YkuD_like"/>
    <property type="match status" value="1"/>
</dbReference>
<gene>
    <name evidence="9" type="ORF">KDI_19990</name>
</gene>
<dbReference type="PANTHER" id="PTHR30582:SF2">
    <property type="entry name" value="L,D-TRANSPEPTIDASE YCIB-RELATED"/>
    <property type="match status" value="1"/>
</dbReference>
<keyword evidence="10" id="KW-1185">Reference proteome</keyword>
<feature type="active site" description="Proton donor/acceptor" evidence="6">
    <location>
        <position position="205"/>
    </location>
</feature>
<keyword evidence="3 6" id="KW-0133">Cell shape</keyword>
<dbReference type="InterPro" id="IPR050979">
    <property type="entry name" value="LD-transpeptidase"/>
</dbReference>
<dbReference type="PROSITE" id="PS52029">
    <property type="entry name" value="LD_TPASE"/>
    <property type="match status" value="1"/>
</dbReference>
<evidence type="ECO:0000256" key="4">
    <source>
        <dbReference type="ARBA" id="ARBA00022984"/>
    </source>
</evidence>